<dbReference type="Proteomes" id="UP000522688">
    <property type="component" value="Unassembled WGS sequence"/>
</dbReference>
<feature type="compositionally biased region" description="Polar residues" evidence="1">
    <location>
        <begin position="38"/>
        <end position="47"/>
    </location>
</feature>
<dbReference type="EMBL" id="JACGWW010000002">
    <property type="protein sequence ID" value="MBA8813604.1"/>
    <property type="molecule type" value="Genomic_DNA"/>
</dbReference>
<organism evidence="3 5">
    <name type="scientific">Frigoribacterium faeni</name>
    <dbReference type="NCBI Taxonomy" id="145483"/>
    <lineage>
        <taxon>Bacteria</taxon>
        <taxon>Bacillati</taxon>
        <taxon>Actinomycetota</taxon>
        <taxon>Actinomycetes</taxon>
        <taxon>Micrococcales</taxon>
        <taxon>Microbacteriaceae</taxon>
        <taxon>Frigoribacterium</taxon>
    </lineage>
</organism>
<feature type="compositionally biased region" description="Acidic residues" evidence="1">
    <location>
        <begin position="72"/>
        <end position="83"/>
    </location>
</feature>
<evidence type="ECO:0000313" key="2">
    <source>
        <dbReference type="EMBL" id="GEK84157.1"/>
    </source>
</evidence>
<feature type="region of interest" description="Disordered" evidence="1">
    <location>
        <begin position="1"/>
        <end position="106"/>
    </location>
</feature>
<name>A0A7W3JIX3_9MICO</name>
<feature type="compositionally biased region" description="Pro residues" evidence="1">
    <location>
        <begin position="96"/>
        <end position="106"/>
    </location>
</feature>
<dbReference type="OrthoDB" id="5122103at2"/>
<reference evidence="3 5" key="2">
    <citation type="submission" date="2020-07" db="EMBL/GenBank/DDBJ databases">
        <title>Sequencing the genomes of 1000 actinobacteria strains.</title>
        <authorList>
            <person name="Klenk H.-P."/>
        </authorList>
    </citation>
    <scope>NUCLEOTIDE SEQUENCE [LARGE SCALE GENOMIC DNA]</scope>
    <source>
        <strain evidence="3 5">DSM 10309</strain>
    </source>
</reference>
<evidence type="ECO:0000313" key="4">
    <source>
        <dbReference type="Proteomes" id="UP000321154"/>
    </source>
</evidence>
<keyword evidence="4" id="KW-1185">Reference proteome</keyword>
<proteinExistence type="predicted"/>
<dbReference type="AlphaFoldDB" id="A0A7W3JIX3"/>
<feature type="compositionally biased region" description="Polar residues" evidence="1">
    <location>
        <begin position="10"/>
        <end position="21"/>
    </location>
</feature>
<comment type="caution">
    <text evidence="3">The sequence shown here is derived from an EMBL/GenBank/DDBJ whole genome shotgun (WGS) entry which is preliminary data.</text>
</comment>
<evidence type="ECO:0000313" key="5">
    <source>
        <dbReference type="Proteomes" id="UP000522688"/>
    </source>
</evidence>
<evidence type="ECO:0000256" key="1">
    <source>
        <dbReference type="SAM" id="MobiDB-lite"/>
    </source>
</evidence>
<dbReference type="Proteomes" id="UP000321154">
    <property type="component" value="Unassembled WGS sequence"/>
</dbReference>
<evidence type="ECO:0000313" key="3">
    <source>
        <dbReference type="EMBL" id="MBA8813604.1"/>
    </source>
</evidence>
<accession>A0A7W3JIX3</accession>
<dbReference type="EMBL" id="BJUV01000029">
    <property type="protein sequence ID" value="GEK84157.1"/>
    <property type="molecule type" value="Genomic_DNA"/>
</dbReference>
<protein>
    <submittedName>
        <fullName evidence="3">Uncharacterized protein</fullName>
    </submittedName>
</protein>
<dbReference type="RefSeq" id="WP_146856495.1">
    <property type="nucleotide sequence ID" value="NZ_BAAAHR010000008.1"/>
</dbReference>
<sequence>MHDDEHDIQSSDLQPDSTRSTGAAVESDDPTADVPRSEATTAEMQRSATEDSPAVDADTDLDAVQTLPGEGGPDDGGDIEVDPADLNLSGDSIPGHPKPGPPKPRG</sequence>
<reference evidence="2 4" key="1">
    <citation type="submission" date="2019-07" db="EMBL/GenBank/DDBJ databases">
        <title>Whole genome shotgun sequence of Frigoribacterium faeni NBRC 103066.</title>
        <authorList>
            <person name="Hosoyama A."/>
            <person name="Uohara A."/>
            <person name="Ohji S."/>
            <person name="Ichikawa N."/>
        </authorList>
    </citation>
    <scope>NUCLEOTIDE SEQUENCE [LARGE SCALE GENOMIC DNA]</scope>
    <source>
        <strain evidence="2 4">NBRC 103066</strain>
    </source>
</reference>
<gene>
    <name evidence="3" type="ORF">FB463_001853</name>
    <name evidence="2" type="ORF">FFA01_24660</name>
</gene>